<accession>A0A816YFX0</accession>
<dbReference type="EMBL" id="CAJNRF010014589">
    <property type="protein sequence ID" value="CAF2158180.1"/>
    <property type="molecule type" value="Genomic_DNA"/>
</dbReference>
<reference evidence="9" key="1">
    <citation type="submission" date="2021-02" db="EMBL/GenBank/DDBJ databases">
        <authorList>
            <person name="Nowell W R."/>
        </authorList>
    </citation>
    <scope>NUCLEOTIDE SEQUENCE</scope>
</reference>
<evidence type="ECO:0000313" key="6">
    <source>
        <dbReference type="EMBL" id="CAF1514004.1"/>
    </source>
</evidence>
<dbReference type="InterPro" id="IPR023352">
    <property type="entry name" value="MAPEG-like_dom_sf"/>
</dbReference>
<dbReference type="SUPFAM" id="SSF161084">
    <property type="entry name" value="MAPEG domain-like"/>
    <property type="match status" value="1"/>
</dbReference>
<keyword evidence="3 5" id="KW-1133">Transmembrane helix</keyword>
<evidence type="ECO:0000313" key="7">
    <source>
        <dbReference type="EMBL" id="CAF1543860.1"/>
    </source>
</evidence>
<dbReference type="EMBL" id="CAJOBG010004390">
    <property type="protein sequence ID" value="CAF4108431.1"/>
    <property type="molecule type" value="Genomic_DNA"/>
</dbReference>
<organism evidence="9 13">
    <name type="scientific">Rotaria magnacalcarata</name>
    <dbReference type="NCBI Taxonomy" id="392030"/>
    <lineage>
        <taxon>Eukaryota</taxon>
        <taxon>Metazoa</taxon>
        <taxon>Spiralia</taxon>
        <taxon>Gnathifera</taxon>
        <taxon>Rotifera</taxon>
        <taxon>Eurotatoria</taxon>
        <taxon>Bdelloidea</taxon>
        <taxon>Philodinida</taxon>
        <taxon>Philodinidae</taxon>
        <taxon>Rotaria</taxon>
    </lineage>
</organism>
<evidence type="ECO:0000313" key="12">
    <source>
        <dbReference type="EMBL" id="CAF4108431.1"/>
    </source>
</evidence>
<dbReference type="Proteomes" id="UP000663834">
    <property type="component" value="Unassembled WGS sequence"/>
</dbReference>
<evidence type="ECO:0000313" key="10">
    <source>
        <dbReference type="EMBL" id="CAF4048828.1"/>
    </source>
</evidence>
<dbReference type="Pfam" id="PF01124">
    <property type="entry name" value="MAPEG"/>
    <property type="match status" value="1"/>
</dbReference>
<dbReference type="EMBL" id="CAJNRE010012947">
    <property type="protein sequence ID" value="CAF2114967.1"/>
    <property type="molecule type" value="Genomic_DNA"/>
</dbReference>
<dbReference type="Proteomes" id="UP000663824">
    <property type="component" value="Unassembled WGS sequence"/>
</dbReference>
<feature type="transmembrane region" description="Helical" evidence="5">
    <location>
        <begin position="137"/>
        <end position="155"/>
    </location>
</feature>
<dbReference type="EMBL" id="CAJOBI010006013">
    <property type="protein sequence ID" value="CAF4048828.1"/>
    <property type="molecule type" value="Genomic_DNA"/>
</dbReference>
<keyword evidence="4 5" id="KW-0472">Membrane</keyword>
<evidence type="ECO:0000313" key="8">
    <source>
        <dbReference type="EMBL" id="CAF2114967.1"/>
    </source>
</evidence>
<dbReference type="Proteomes" id="UP000676336">
    <property type="component" value="Unassembled WGS sequence"/>
</dbReference>
<gene>
    <name evidence="11" type="ORF">BYL167_LOCUS16953</name>
    <name evidence="6" type="ORF">CJN711_LOCUS27996</name>
    <name evidence="7" type="ORF">KQP761_LOCUS17153</name>
    <name evidence="8" type="ORF">MBJ925_LOCUS24774</name>
    <name evidence="12" type="ORF">OVN521_LOCUS21286</name>
    <name evidence="10" type="ORF">SMN809_LOCUS14531</name>
    <name evidence="9" type="ORF">WKI299_LOCUS31806</name>
</gene>
<keyword evidence="14" id="KW-1185">Reference proteome</keyword>
<evidence type="ECO:0000256" key="1">
    <source>
        <dbReference type="ARBA" id="ARBA00004370"/>
    </source>
</evidence>
<dbReference type="Proteomes" id="UP000663866">
    <property type="component" value="Unassembled WGS sequence"/>
</dbReference>
<evidence type="ECO:0000256" key="3">
    <source>
        <dbReference type="ARBA" id="ARBA00022989"/>
    </source>
</evidence>
<feature type="transmembrane region" description="Helical" evidence="5">
    <location>
        <begin position="110"/>
        <end position="131"/>
    </location>
</feature>
<evidence type="ECO:0000313" key="9">
    <source>
        <dbReference type="EMBL" id="CAF2158180.1"/>
    </source>
</evidence>
<dbReference type="EMBL" id="CAJOBH010006589">
    <property type="protein sequence ID" value="CAF4060781.1"/>
    <property type="molecule type" value="Genomic_DNA"/>
</dbReference>
<dbReference type="Gene3D" id="1.20.120.550">
    <property type="entry name" value="Membrane associated eicosanoid/glutathione metabolism-like domain"/>
    <property type="match status" value="1"/>
</dbReference>
<name>A0A816YFX0_9BILA</name>
<dbReference type="Proteomes" id="UP000663856">
    <property type="component" value="Unassembled WGS sequence"/>
</dbReference>
<dbReference type="EMBL" id="CAJNOV010013199">
    <property type="protein sequence ID" value="CAF1514004.1"/>
    <property type="molecule type" value="Genomic_DNA"/>
</dbReference>
<dbReference type="AlphaFoldDB" id="A0A816YFX0"/>
<dbReference type="EMBL" id="CAJNOW010008735">
    <property type="protein sequence ID" value="CAF1543860.1"/>
    <property type="molecule type" value="Genomic_DNA"/>
</dbReference>
<evidence type="ECO:0000256" key="4">
    <source>
        <dbReference type="ARBA" id="ARBA00023136"/>
    </source>
</evidence>
<comment type="caution">
    <text evidence="9">The sequence shown here is derived from an EMBL/GenBank/DDBJ whole genome shotgun (WGS) entry which is preliminary data.</text>
</comment>
<evidence type="ECO:0000313" key="11">
    <source>
        <dbReference type="EMBL" id="CAF4060781.1"/>
    </source>
</evidence>
<evidence type="ECO:0000256" key="2">
    <source>
        <dbReference type="ARBA" id="ARBA00022692"/>
    </source>
</evidence>
<dbReference type="InterPro" id="IPR001129">
    <property type="entry name" value="Membr-assoc_MAPEG"/>
</dbReference>
<dbReference type="Proteomes" id="UP000681967">
    <property type="component" value="Unassembled WGS sequence"/>
</dbReference>
<dbReference type="GO" id="GO:0016020">
    <property type="term" value="C:membrane"/>
    <property type="evidence" value="ECO:0007669"/>
    <property type="project" value="UniProtKB-SubCell"/>
</dbReference>
<evidence type="ECO:0000313" key="13">
    <source>
        <dbReference type="Proteomes" id="UP000663856"/>
    </source>
</evidence>
<feature type="transmembrane region" description="Helical" evidence="5">
    <location>
        <begin position="12"/>
        <end position="37"/>
    </location>
</feature>
<feature type="transmembrane region" description="Helical" evidence="5">
    <location>
        <begin position="86"/>
        <end position="103"/>
    </location>
</feature>
<sequence>MTDIYSIKPGTVFAWFMLVLVIRRIVLVVMLIASGIVKSSGAASQPVEVARNGNSGKGSKELASSDKADLPTLINNAITNDSENDTYFLILYLGTGIFSYSVNVDVLRMIVYGAVYLFARIMHSVMLILELQPYRSLTYLIGLMCTLAISIDLVVTMSRSTN</sequence>
<evidence type="ECO:0000313" key="14">
    <source>
        <dbReference type="Proteomes" id="UP000663866"/>
    </source>
</evidence>
<dbReference type="Proteomes" id="UP000663855">
    <property type="component" value="Unassembled WGS sequence"/>
</dbReference>
<protein>
    <submittedName>
        <fullName evidence="9">Uncharacterized protein</fullName>
    </submittedName>
</protein>
<proteinExistence type="predicted"/>
<comment type="subcellular location">
    <subcellularLocation>
        <location evidence="1">Membrane</location>
    </subcellularLocation>
</comment>
<keyword evidence="2 5" id="KW-0812">Transmembrane</keyword>
<dbReference type="OrthoDB" id="10105433at2759"/>
<evidence type="ECO:0000256" key="5">
    <source>
        <dbReference type="SAM" id="Phobius"/>
    </source>
</evidence>